<sequence>MKRLAVLTSGGDAPGMNACIRAVVRKGIYHGFDVFGVERGYEGVIDGLFRPMGLNSVAGIIQHGGTMLKTARSERFTTAEGFAAALRQLRQMAIDALIVIGGDGSMAGAARLAAAGIPTVVIPGTIDNDMPGTEYTIGFDTALNTVLEAVNRIRDTAASHERVAVVEVMGRSAGHIALMAGLACGAEAILLPEHPTDMDDICRGLKQTYQRGKLYSIVMVAEGAGKGFDVAAQIAERTGFKPHVTVLGYIQRGGSPSALDNIMGSRMGALAVDTVIQGNVNRLIAFRQGQLVAVPYEQAFADKRGIDLALYELASILAI</sequence>
<comment type="function">
    <text evidence="2 15">Catalyzes the phosphorylation of D-fructose 6-phosphate to fructose 1,6-bisphosphate by ATP, the first committing step of glycolysis.</text>
</comment>
<evidence type="ECO:0000256" key="4">
    <source>
        <dbReference type="ARBA" id="ARBA00004679"/>
    </source>
</evidence>
<dbReference type="NCBIfam" id="NF002872">
    <property type="entry name" value="PRK03202.1"/>
    <property type="match status" value="1"/>
</dbReference>
<comment type="catalytic activity">
    <reaction evidence="14 15">
        <text>beta-D-fructose 6-phosphate + ATP = beta-D-fructose 1,6-bisphosphate + ADP + H(+)</text>
        <dbReference type="Rhea" id="RHEA:16109"/>
        <dbReference type="ChEBI" id="CHEBI:15378"/>
        <dbReference type="ChEBI" id="CHEBI:30616"/>
        <dbReference type="ChEBI" id="CHEBI:32966"/>
        <dbReference type="ChEBI" id="CHEBI:57634"/>
        <dbReference type="ChEBI" id="CHEBI:456216"/>
        <dbReference type="EC" id="2.7.1.11"/>
    </reaction>
</comment>
<accession>A0A1G7I7Y5</accession>
<evidence type="ECO:0000256" key="3">
    <source>
        <dbReference type="ARBA" id="ARBA00004496"/>
    </source>
</evidence>
<dbReference type="InterPro" id="IPR035966">
    <property type="entry name" value="PKF_sf"/>
</dbReference>
<dbReference type="GO" id="GO:0061621">
    <property type="term" value="P:canonical glycolysis"/>
    <property type="evidence" value="ECO:0007669"/>
    <property type="project" value="TreeGrafter"/>
</dbReference>
<comment type="similarity">
    <text evidence="15">Belongs to the phosphofructokinase type A (PFKA) family. ATP-dependent PFK group I subfamily. Prokaryotic clade 'B1' sub-subfamily.</text>
</comment>
<feature type="binding site" description="in other chain" evidence="15">
    <location>
        <begin position="213"/>
        <end position="215"/>
    </location>
    <ligand>
        <name>ADP</name>
        <dbReference type="ChEBI" id="CHEBI:456216"/>
        <note>allosteric activator; ligand shared between dimeric partners</note>
    </ligand>
</feature>
<keyword evidence="11 15" id="KW-0067">ATP-binding</keyword>
<feature type="binding site" description="in other chain" evidence="15">
    <location>
        <begin position="125"/>
        <end position="127"/>
    </location>
    <ligand>
        <name>substrate</name>
        <note>ligand shared between dimeric partners</note>
    </ligand>
</feature>
<dbReference type="GO" id="GO:0042802">
    <property type="term" value="F:identical protein binding"/>
    <property type="evidence" value="ECO:0007669"/>
    <property type="project" value="TreeGrafter"/>
</dbReference>
<evidence type="ECO:0000256" key="2">
    <source>
        <dbReference type="ARBA" id="ARBA00002659"/>
    </source>
</evidence>
<dbReference type="Gene3D" id="3.40.50.450">
    <property type="match status" value="1"/>
</dbReference>
<feature type="binding site" evidence="15">
    <location>
        <begin position="72"/>
        <end position="73"/>
    </location>
    <ligand>
        <name>ATP</name>
        <dbReference type="ChEBI" id="CHEBI:30616"/>
    </ligand>
</feature>
<feature type="binding site" description="in other chain" evidence="15">
    <location>
        <begin position="169"/>
        <end position="171"/>
    </location>
    <ligand>
        <name>substrate</name>
        <note>ligand shared between dimeric partners</note>
    </ligand>
</feature>
<comment type="activity regulation">
    <text evidence="15">Allosterically activated by ADP and other diphosphonucleosides, and allosterically inhibited by phosphoenolpyruvate.</text>
</comment>
<evidence type="ECO:0000259" key="16">
    <source>
        <dbReference type="Pfam" id="PF00365"/>
    </source>
</evidence>
<dbReference type="GO" id="GO:0030388">
    <property type="term" value="P:fructose 1,6-bisphosphate metabolic process"/>
    <property type="evidence" value="ECO:0007669"/>
    <property type="project" value="TreeGrafter"/>
</dbReference>
<dbReference type="GO" id="GO:0048029">
    <property type="term" value="F:monosaccharide binding"/>
    <property type="evidence" value="ECO:0007669"/>
    <property type="project" value="TreeGrafter"/>
</dbReference>
<organism evidence="17 18">
    <name type="scientific">Sporolituus thermophilus DSM 23256</name>
    <dbReference type="NCBI Taxonomy" id="1123285"/>
    <lineage>
        <taxon>Bacteria</taxon>
        <taxon>Bacillati</taxon>
        <taxon>Bacillota</taxon>
        <taxon>Negativicutes</taxon>
        <taxon>Selenomonadales</taxon>
        <taxon>Sporomusaceae</taxon>
        <taxon>Sporolituus</taxon>
    </lineage>
</organism>
<dbReference type="STRING" id="1123285.SAMN05660235_00384"/>
<dbReference type="InterPro" id="IPR000023">
    <property type="entry name" value="Phosphofructokinase_dom"/>
</dbReference>
<keyword evidence="18" id="KW-1185">Reference proteome</keyword>
<dbReference type="EMBL" id="FNBU01000002">
    <property type="protein sequence ID" value="SDF08646.1"/>
    <property type="molecule type" value="Genomic_DNA"/>
</dbReference>
<dbReference type="AlphaFoldDB" id="A0A1G7I7Y5"/>
<dbReference type="PIRSF" id="PIRSF000532">
    <property type="entry name" value="ATP_PFK_prok"/>
    <property type="match status" value="1"/>
</dbReference>
<evidence type="ECO:0000256" key="7">
    <source>
        <dbReference type="ARBA" id="ARBA00022679"/>
    </source>
</evidence>
<evidence type="ECO:0000256" key="10">
    <source>
        <dbReference type="ARBA" id="ARBA00022777"/>
    </source>
</evidence>
<keyword evidence="7 15" id="KW-0808">Transferase</keyword>
<evidence type="ECO:0000256" key="15">
    <source>
        <dbReference type="HAMAP-Rule" id="MF_00339"/>
    </source>
</evidence>
<reference evidence="18" key="1">
    <citation type="submission" date="2016-10" db="EMBL/GenBank/DDBJ databases">
        <authorList>
            <person name="Varghese N."/>
            <person name="Submissions S."/>
        </authorList>
    </citation>
    <scope>NUCLEOTIDE SEQUENCE [LARGE SCALE GENOMIC DNA]</scope>
    <source>
        <strain evidence="18">DSM 23256</strain>
    </source>
</reference>
<feature type="binding site" evidence="15">
    <location>
        <position position="162"/>
    </location>
    <ligand>
        <name>substrate</name>
        <note>ligand shared between dimeric partners</note>
    </ligand>
</feature>
<dbReference type="NCBIfam" id="TIGR02482">
    <property type="entry name" value="PFKA_ATP"/>
    <property type="match status" value="1"/>
</dbReference>
<dbReference type="GO" id="GO:0005945">
    <property type="term" value="C:6-phosphofructokinase complex"/>
    <property type="evidence" value="ECO:0007669"/>
    <property type="project" value="TreeGrafter"/>
</dbReference>
<evidence type="ECO:0000256" key="1">
    <source>
        <dbReference type="ARBA" id="ARBA00001946"/>
    </source>
</evidence>
<dbReference type="GO" id="GO:0016208">
    <property type="term" value="F:AMP binding"/>
    <property type="evidence" value="ECO:0007669"/>
    <property type="project" value="TreeGrafter"/>
</dbReference>
<dbReference type="RefSeq" id="WP_171904567.1">
    <property type="nucleotide sequence ID" value="NZ_FNBU01000002.1"/>
</dbReference>
<dbReference type="GO" id="GO:0003872">
    <property type="term" value="F:6-phosphofructokinase activity"/>
    <property type="evidence" value="ECO:0007669"/>
    <property type="project" value="UniProtKB-UniRule"/>
</dbReference>
<feature type="active site" description="Proton acceptor" evidence="15">
    <location>
        <position position="127"/>
    </location>
</feature>
<evidence type="ECO:0000256" key="12">
    <source>
        <dbReference type="ARBA" id="ARBA00022842"/>
    </source>
</evidence>
<keyword evidence="5 15" id="KW-0963">Cytoplasm</keyword>
<keyword evidence="12 15" id="KW-0460">Magnesium</keyword>
<evidence type="ECO:0000313" key="17">
    <source>
        <dbReference type="EMBL" id="SDF08646.1"/>
    </source>
</evidence>
<evidence type="ECO:0000256" key="13">
    <source>
        <dbReference type="ARBA" id="ARBA00023152"/>
    </source>
</evidence>
<dbReference type="InterPro" id="IPR012003">
    <property type="entry name" value="ATP_PFK_prok-type"/>
</dbReference>
<feature type="binding site" evidence="15">
    <location>
        <begin position="21"/>
        <end position="25"/>
    </location>
    <ligand>
        <name>ADP</name>
        <dbReference type="ChEBI" id="CHEBI:456216"/>
        <note>allosteric activator; ligand shared between dimeric partners</note>
    </ligand>
</feature>
<gene>
    <name evidence="15" type="primary">pfkA</name>
    <name evidence="17" type="ORF">SAMN05660235_00384</name>
</gene>
<feature type="binding site" evidence="15">
    <location>
        <position position="103"/>
    </location>
    <ligand>
        <name>Mg(2+)</name>
        <dbReference type="ChEBI" id="CHEBI:18420"/>
        <note>catalytic</note>
    </ligand>
</feature>
<comment type="caution">
    <text evidence="15">Lacks conserved residue(s) required for the propagation of feature annotation.</text>
</comment>
<feature type="binding site" evidence="15">
    <location>
        <begin position="102"/>
        <end position="105"/>
    </location>
    <ligand>
        <name>ATP</name>
        <dbReference type="ChEBI" id="CHEBI:30616"/>
    </ligand>
</feature>
<dbReference type="Gene3D" id="3.40.50.460">
    <property type="entry name" value="Phosphofructokinase domain"/>
    <property type="match status" value="1"/>
</dbReference>
<keyword evidence="13 15" id="KW-0324">Glycolysis</keyword>
<dbReference type="GO" id="GO:0005524">
    <property type="term" value="F:ATP binding"/>
    <property type="evidence" value="ECO:0007669"/>
    <property type="project" value="UniProtKB-UniRule"/>
</dbReference>
<comment type="subunit">
    <text evidence="15">Homotetramer.</text>
</comment>
<evidence type="ECO:0000256" key="8">
    <source>
        <dbReference type="ARBA" id="ARBA00022723"/>
    </source>
</evidence>
<dbReference type="GO" id="GO:0070095">
    <property type="term" value="F:fructose-6-phosphate binding"/>
    <property type="evidence" value="ECO:0007669"/>
    <property type="project" value="TreeGrafter"/>
</dbReference>
<dbReference type="GO" id="GO:0046872">
    <property type="term" value="F:metal ion binding"/>
    <property type="evidence" value="ECO:0007669"/>
    <property type="project" value="UniProtKB-KW"/>
</dbReference>
<comment type="cofactor">
    <cofactor evidence="1 15">
        <name>Mg(2+)</name>
        <dbReference type="ChEBI" id="CHEBI:18420"/>
    </cofactor>
</comment>
<dbReference type="FunFam" id="3.40.50.460:FF:000002">
    <property type="entry name" value="ATP-dependent 6-phosphofructokinase"/>
    <property type="match status" value="1"/>
</dbReference>
<evidence type="ECO:0000313" key="18">
    <source>
        <dbReference type="Proteomes" id="UP000243333"/>
    </source>
</evidence>
<feature type="binding site" description="in other chain" evidence="15">
    <location>
        <begin position="249"/>
        <end position="252"/>
    </location>
    <ligand>
        <name>substrate</name>
        <note>ligand shared between dimeric partners</note>
    </ligand>
</feature>
<keyword evidence="10 15" id="KW-0418">Kinase</keyword>
<proteinExistence type="inferred from homology"/>
<keyword evidence="8 15" id="KW-0479">Metal-binding</keyword>
<dbReference type="InterPro" id="IPR022953">
    <property type="entry name" value="ATP_PFK"/>
</dbReference>
<evidence type="ECO:0000256" key="9">
    <source>
        <dbReference type="ARBA" id="ARBA00022741"/>
    </source>
</evidence>
<dbReference type="InterPro" id="IPR012828">
    <property type="entry name" value="PFKA_ATP_prok"/>
</dbReference>
<feature type="binding site" description="in other chain" evidence="15">
    <location>
        <position position="222"/>
    </location>
    <ligand>
        <name>substrate</name>
        <note>ligand shared between dimeric partners</note>
    </ligand>
</feature>
<dbReference type="UniPathway" id="UPA00109">
    <property type="reaction ID" value="UER00182"/>
</dbReference>
<feature type="binding site" evidence="15">
    <location>
        <position position="11"/>
    </location>
    <ligand>
        <name>ATP</name>
        <dbReference type="ChEBI" id="CHEBI:30616"/>
    </ligand>
</feature>
<feature type="domain" description="Phosphofructokinase" evidence="16">
    <location>
        <begin position="3"/>
        <end position="274"/>
    </location>
</feature>
<feature type="binding site" description="in other chain" evidence="15">
    <location>
        <position position="211"/>
    </location>
    <ligand>
        <name>ADP</name>
        <dbReference type="ChEBI" id="CHEBI:456216"/>
        <note>allosteric activator; ligand shared between dimeric partners</note>
    </ligand>
</feature>
<evidence type="ECO:0000256" key="14">
    <source>
        <dbReference type="ARBA" id="ARBA00048070"/>
    </source>
</evidence>
<dbReference type="SUPFAM" id="SSF53784">
    <property type="entry name" value="Phosphofructokinase"/>
    <property type="match status" value="1"/>
</dbReference>
<evidence type="ECO:0000256" key="6">
    <source>
        <dbReference type="ARBA" id="ARBA00022533"/>
    </source>
</evidence>
<dbReference type="GO" id="GO:0006002">
    <property type="term" value="P:fructose 6-phosphate metabolic process"/>
    <property type="evidence" value="ECO:0007669"/>
    <property type="project" value="UniProtKB-UniRule"/>
</dbReference>
<dbReference type="Pfam" id="PF00365">
    <property type="entry name" value="PFK"/>
    <property type="match status" value="1"/>
</dbReference>
<dbReference type="EC" id="2.7.1.11" evidence="15"/>
<feature type="binding site" description="in other chain" evidence="15">
    <location>
        <position position="154"/>
    </location>
    <ligand>
        <name>ADP</name>
        <dbReference type="ChEBI" id="CHEBI:456216"/>
        <note>allosteric activator; ligand shared between dimeric partners</note>
    </ligand>
</feature>
<keyword evidence="9 15" id="KW-0547">Nucleotide-binding</keyword>
<feature type="binding site" description="in other chain" evidence="15">
    <location>
        <begin position="185"/>
        <end position="187"/>
    </location>
    <ligand>
        <name>ADP</name>
        <dbReference type="ChEBI" id="CHEBI:456216"/>
        <note>allosteric activator; ligand shared between dimeric partners</note>
    </ligand>
</feature>
<dbReference type="PRINTS" id="PR00476">
    <property type="entry name" value="PHFRCTKINASE"/>
</dbReference>
<dbReference type="HAMAP" id="MF_00339">
    <property type="entry name" value="Phosphofructokinase_I_B1"/>
    <property type="match status" value="1"/>
</dbReference>
<keyword evidence="6 15" id="KW-0021">Allosteric enzyme</keyword>
<dbReference type="PANTHER" id="PTHR13697">
    <property type="entry name" value="PHOSPHOFRUCTOKINASE"/>
    <property type="match status" value="1"/>
</dbReference>
<dbReference type="Proteomes" id="UP000243333">
    <property type="component" value="Unassembled WGS sequence"/>
</dbReference>
<comment type="pathway">
    <text evidence="4 15">Carbohydrate degradation; glycolysis; D-glyceraldehyde 3-phosphate and glycerone phosphate from D-glucose: step 3/4.</text>
</comment>
<comment type="subcellular location">
    <subcellularLocation>
        <location evidence="3 15">Cytoplasm</location>
    </subcellularLocation>
</comment>
<name>A0A1G7I7Y5_9FIRM</name>
<evidence type="ECO:0000256" key="5">
    <source>
        <dbReference type="ARBA" id="ARBA00022490"/>
    </source>
</evidence>
<dbReference type="PANTHER" id="PTHR13697:SF4">
    <property type="entry name" value="ATP-DEPENDENT 6-PHOSPHOFRUCTOKINASE"/>
    <property type="match status" value="1"/>
</dbReference>
<evidence type="ECO:0000256" key="11">
    <source>
        <dbReference type="ARBA" id="ARBA00022840"/>
    </source>
</evidence>
<protein>
    <recommendedName>
        <fullName evidence="15">ATP-dependent 6-phosphofructokinase</fullName>
        <shortName evidence="15">ATP-PFK</shortName>
        <shortName evidence="15">Phosphofructokinase</shortName>
        <ecNumber evidence="15">2.7.1.11</ecNumber>
    </recommendedName>
    <alternativeName>
        <fullName evidence="15">Phosphohexokinase</fullName>
    </alternativeName>
</protein>